<comment type="caution">
    <text evidence="1">The sequence shown here is derived from an EMBL/GenBank/DDBJ whole genome shotgun (WGS) entry which is preliminary data.</text>
</comment>
<dbReference type="EMBL" id="MCGR01000020">
    <property type="protein sequence ID" value="ORY82962.1"/>
    <property type="molecule type" value="Genomic_DNA"/>
</dbReference>
<dbReference type="InParanoid" id="A0A1Y2FGB7"/>
<sequence length="170" mass="19151">MHVGSRASALEALRHLVLSMDSLKHNYSRSAEMKGAPESSRSDAAWYLSQLYASRKAQLVLARERLGADLAARISLLEESATTSRYHAVVTVFELWEGSAPLTCVDSLTDYRATNLRRFLEADRALEGAQRSPWREAWDDLTRAVEDLPNTVNGKPRKLSLFGWRRFGAR</sequence>
<evidence type="ECO:0000313" key="2">
    <source>
        <dbReference type="Proteomes" id="UP000193467"/>
    </source>
</evidence>
<name>A0A1Y2FGB7_9BASI</name>
<dbReference type="Proteomes" id="UP000193467">
    <property type="component" value="Unassembled WGS sequence"/>
</dbReference>
<proteinExistence type="predicted"/>
<reference evidence="1 2" key="1">
    <citation type="submission" date="2016-07" db="EMBL/GenBank/DDBJ databases">
        <title>Pervasive Adenine N6-methylation of Active Genes in Fungi.</title>
        <authorList>
            <consortium name="DOE Joint Genome Institute"/>
            <person name="Mondo S.J."/>
            <person name="Dannebaum R.O."/>
            <person name="Kuo R.C."/>
            <person name="Labutti K."/>
            <person name="Haridas S."/>
            <person name="Kuo A."/>
            <person name="Salamov A."/>
            <person name="Ahrendt S.R."/>
            <person name="Lipzen A."/>
            <person name="Sullivan W."/>
            <person name="Andreopoulos W.B."/>
            <person name="Clum A."/>
            <person name="Lindquist E."/>
            <person name="Daum C."/>
            <person name="Ramamoorthy G.K."/>
            <person name="Gryganskyi A."/>
            <person name="Culley D."/>
            <person name="Magnuson J.K."/>
            <person name="James T.Y."/>
            <person name="O'Malley M.A."/>
            <person name="Stajich J.E."/>
            <person name="Spatafora J.W."/>
            <person name="Visel A."/>
            <person name="Grigoriev I.V."/>
        </authorList>
    </citation>
    <scope>NUCLEOTIDE SEQUENCE [LARGE SCALE GENOMIC DNA]</scope>
    <source>
        <strain evidence="1 2">62-1032</strain>
    </source>
</reference>
<gene>
    <name evidence="1" type="ORF">BCR35DRAFT_79561</name>
</gene>
<evidence type="ECO:0000313" key="1">
    <source>
        <dbReference type="EMBL" id="ORY82962.1"/>
    </source>
</evidence>
<dbReference type="AlphaFoldDB" id="A0A1Y2FGB7"/>
<accession>A0A1Y2FGB7</accession>
<protein>
    <submittedName>
        <fullName evidence="1">Uncharacterized protein</fullName>
    </submittedName>
</protein>
<organism evidence="1 2">
    <name type="scientific">Leucosporidium creatinivorum</name>
    <dbReference type="NCBI Taxonomy" id="106004"/>
    <lineage>
        <taxon>Eukaryota</taxon>
        <taxon>Fungi</taxon>
        <taxon>Dikarya</taxon>
        <taxon>Basidiomycota</taxon>
        <taxon>Pucciniomycotina</taxon>
        <taxon>Microbotryomycetes</taxon>
        <taxon>Leucosporidiales</taxon>
        <taxon>Leucosporidium</taxon>
    </lineage>
</organism>
<keyword evidence="2" id="KW-1185">Reference proteome</keyword>